<sequence length="137" mass="14684">MPRALLPLLLLLTLAVHASDAMRWVALDGRRYTVEVAATVQARTTGLMYRQSMAATHGMLFVHSVEAPQVYWMKNTRMALDSVFQPCAQAGLATAQRAAMPLGRPMPAVPEPGGGLVCAGVKRWSGRGAAAARRRGA</sequence>
<dbReference type="KEGG" id="ptes:JQU52_06760"/>
<proteinExistence type="predicted"/>
<dbReference type="InterPro" id="IPR038695">
    <property type="entry name" value="Saro_0823-like_sf"/>
</dbReference>
<dbReference type="Pfam" id="PF02643">
    <property type="entry name" value="DUF192"/>
    <property type="match status" value="1"/>
</dbReference>
<gene>
    <name evidence="2" type="ORF">JQU52_06760</name>
</gene>
<feature type="chain" id="PRO_5034312489" evidence="1">
    <location>
        <begin position="19"/>
        <end position="137"/>
    </location>
</feature>
<keyword evidence="1" id="KW-0732">Signal</keyword>
<protein>
    <submittedName>
        <fullName evidence="2">DUF192 domain-containing protein</fullName>
    </submittedName>
</protein>
<dbReference type="PANTHER" id="PTHR37953">
    <property type="entry name" value="UPF0127 PROTEIN MJ1496"/>
    <property type="match status" value="1"/>
</dbReference>
<dbReference type="InterPro" id="IPR003795">
    <property type="entry name" value="DUF192"/>
</dbReference>
<organism evidence="2 3">
    <name type="scientific">Paralysiella testudinis</name>
    <dbReference type="NCBI Taxonomy" id="2809020"/>
    <lineage>
        <taxon>Bacteria</taxon>
        <taxon>Pseudomonadati</taxon>
        <taxon>Pseudomonadota</taxon>
        <taxon>Betaproteobacteria</taxon>
        <taxon>Neisseriales</taxon>
        <taxon>Neisseriaceae</taxon>
        <taxon>Paralysiella</taxon>
    </lineage>
</organism>
<reference evidence="2" key="1">
    <citation type="submission" date="2021-02" db="EMBL/GenBank/DDBJ databases">
        <title>Neisseriaceae sp. 26B isolated from the cloaca of a Common Toad-headed Turtle (Mesoclemmys nasuta).</title>
        <authorList>
            <person name="Spergser J."/>
            <person name="Busse H.-J."/>
        </authorList>
    </citation>
    <scope>NUCLEOTIDE SEQUENCE</scope>
    <source>
        <strain evidence="2">26B</strain>
    </source>
</reference>
<dbReference type="Gene3D" id="2.60.120.1140">
    <property type="entry name" value="Protein of unknown function DUF192"/>
    <property type="match status" value="1"/>
</dbReference>
<evidence type="ECO:0000313" key="3">
    <source>
        <dbReference type="Proteomes" id="UP000653156"/>
    </source>
</evidence>
<feature type="signal peptide" evidence="1">
    <location>
        <begin position="1"/>
        <end position="18"/>
    </location>
</feature>
<dbReference type="EMBL" id="CP069798">
    <property type="protein sequence ID" value="QRQ83056.1"/>
    <property type="molecule type" value="Genomic_DNA"/>
</dbReference>
<dbReference type="AlphaFoldDB" id="A0A892ZMX8"/>
<dbReference type="Proteomes" id="UP000653156">
    <property type="component" value="Chromosome"/>
</dbReference>
<evidence type="ECO:0000313" key="2">
    <source>
        <dbReference type="EMBL" id="QRQ83056.1"/>
    </source>
</evidence>
<evidence type="ECO:0000256" key="1">
    <source>
        <dbReference type="SAM" id="SignalP"/>
    </source>
</evidence>
<name>A0A892ZMX8_9NEIS</name>
<dbReference type="PANTHER" id="PTHR37953:SF1">
    <property type="entry name" value="UPF0127 PROTEIN MJ1496"/>
    <property type="match status" value="1"/>
</dbReference>
<accession>A0A892ZMX8</accession>
<keyword evidence="3" id="KW-1185">Reference proteome</keyword>